<feature type="compositionally biased region" description="Acidic residues" evidence="9">
    <location>
        <begin position="1190"/>
        <end position="1200"/>
    </location>
</feature>
<evidence type="ECO:0000313" key="15">
    <source>
        <dbReference type="Proteomes" id="UP000053477"/>
    </source>
</evidence>
<dbReference type="Gene3D" id="1.10.1520.10">
    <property type="entry name" value="Ribonuclease III domain"/>
    <property type="match status" value="2"/>
</dbReference>
<dbReference type="Pfam" id="PF00271">
    <property type="entry name" value="Helicase_C"/>
    <property type="match status" value="1"/>
</dbReference>
<dbReference type="SMART" id="SM00535">
    <property type="entry name" value="RIBOc"/>
    <property type="match status" value="2"/>
</dbReference>
<dbReference type="SUPFAM" id="SSF52540">
    <property type="entry name" value="P-loop containing nucleoside triphosphate hydrolases"/>
    <property type="match status" value="1"/>
</dbReference>
<dbReference type="InterPro" id="IPR038248">
    <property type="entry name" value="Dicer_dimer_sf"/>
</dbReference>
<dbReference type="InterPro" id="IPR000999">
    <property type="entry name" value="RNase_III_dom"/>
</dbReference>
<keyword evidence="4" id="KW-0378">Hydrolase</keyword>
<keyword evidence="3" id="KW-0547">Nucleotide-binding</keyword>
<dbReference type="PROSITE" id="PS50142">
    <property type="entry name" value="RNASE_3_2"/>
    <property type="match status" value="2"/>
</dbReference>
<accession>A0A0H2REB9</accession>
<dbReference type="PROSITE" id="PS51194">
    <property type="entry name" value="HELICASE_CTER"/>
    <property type="match status" value="1"/>
</dbReference>
<keyword evidence="2" id="KW-0677">Repeat</keyword>
<keyword evidence="5" id="KW-0347">Helicase</keyword>
<dbReference type="InParanoid" id="A0A0H2REB9"/>
<evidence type="ECO:0000259" key="12">
    <source>
        <dbReference type="PROSITE" id="PS51194"/>
    </source>
</evidence>
<keyword evidence="6" id="KW-0067">ATP-binding</keyword>
<keyword evidence="8" id="KW-0694">RNA-binding</keyword>
<dbReference type="CDD" id="cd00593">
    <property type="entry name" value="RIBOc"/>
    <property type="match status" value="2"/>
</dbReference>
<feature type="region of interest" description="Disordered" evidence="9">
    <location>
        <begin position="580"/>
        <end position="610"/>
    </location>
</feature>
<dbReference type="Pfam" id="PF03368">
    <property type="entry name" value="Dicer_dimer"/>
    <property type="match status" value="1"/>
</dbReference>
<reference evidence="14 15" key="1">
    <citation type="submission" date="2015-04" db="EMBL/GenBank/DDBJ databases">
        <title>Complete genome sequence of Schizopora paradoxa KUC8140, a cosmopolitan wood degrader in East Asia.</title>
        <authorList>
            <consortium name="DOE Joint Genome Institute"/>
            <person name="Min B."/>
            <person name="Park H."/>
            <person name="Jang Y."/>
            <person name="Kim J.-J."/>
            <person name="Kim K.H."/>
            <person name="Pangilinan J."/>
            <person name="Lipzen A."/>
            <person name="Riley R."/>
            <person name="Grigoriev I.V."/>
            <person name="Spatafora J.W."/>
            <person name="Choi I.-G."/>
        </authorList>
    </citation>
    <scope>NUCLEOTIDE SEQUENCE [LARGE SCALE GENOMIC DNA]</scope>
    <source>
        <strain evidence="14 15">KUC8140</strain>
    </source>
</reference>
<feature type="compositionally biased region" description="Polar residues" evidence="9">
    <location>
        <begin position="27"/>
        <end position="40"/>
    </location>
</feature>
<evidence type="ECO:0000259" key="11">
    <source>
        <dbReference type="PROSITE" id="PS50821"/>
    </source>
</evidence>
<name>A0A0H2REB9_9AGAM</name>
<evidence type="ECO:0000256" key="7">
    <source>
        <dbReference type="ARBA" id="ARBA00035116"/>
    </source>
</evidence>
<evidence type="ECO:0000256" key="1">
    <source>
        <dbReference type="ARBA" id="ARBA00001946"/>
    </source>
</evidence>
<dbReference type="Pfam" id="PF00636">
    <property type="entry name" value="Ribonuclease_3"/>
    <property type="match status" value="2"/>
</dbReference>
<dbReference type="PROSITE" id="PS00517">
    <property type="entry name" value="RNASE_3_1"/>
    <property type="match status" value="1"/>
</dbReference>
<feature type="region of interest" description="Disordered" evidence="9">
    <location>
        <begin position="1181"/>
        <end position="1200"/>
    </location>
</feature>
<dbReference type="Gene3D" id="3.40.50.300">
    <property type="entry name" value="P-loop containing nucleotide triphosphate hydrolases"/>
    <property type="match status" value="2"/>
</dbReference>
<dbReference type="GO" id="GO:0005524">
    <property type="term" value="F:ATP binding"/>
    <property type="evidence" value="ECO:0007669"/>
    <property type="project" value="UniProtKB-KW"/>
</dbReference>
<feature type="domain" description="Dicer dsRNA-binding fold" evidence="13">
    <location>
        <begin position="622"/>
        <end position="721"/>
    </location>
</feature>
<comment type="cofactor">
    <cofactor evidence="1">
        <name>Mg(2+)</name>
        <dbReference type="ChEBI" id="CHEBI:18420"/>
    </cofactor>
</comment>
<sequence>MLNRWKESRKKEDGPEAMAEGIDSDVQHPSTTESSNITGESDSRPYKRRKMEETTPKESSGHNISMTLPEIMDLSEPSQSVDPTKTQPAKFESIVAAAKQDNMIAVFESDVQMLSAALELLLWANATEREKPKSKIPLKPKITVVVVENSGLGSVRATQLSAKSNMSIGVFANPSQESYTNLWAKLLSKDAVVIAADMFLESLRQGAIAVSQINLIIVDDVQAIKLADNHSMRRAMEDFYFVTESLSRPKIFACLMVPSVSQVVFDFPLLKIEIALDSKVFGVPESAREAIRSIPDKPMEIVVFYDPQVINLETTLHVNIRNLDKKMEIPGMRRVVRNAKLALAEVGPCGCDFVWRRSLEELGLDGNEEVVYEEEDEIPDGSPIAIAKAKAKVREVIRNWTFLMPNLDPHSRGFNITPKVLQLIQILISCKPEGDAFRGIVFVQRRIIAYVLADMLRAVDDKIGFLRIQVLTGHGPSSQASAQSEIIDGFRSGVHNLLICTKQAEELDLSPATLVVRFDLFESYISYAHCRSRGNGRESHLVHMAERGSDVHLRILSQLAGVNAEMEAWMQKVAKSPASAVPPISLDDTIDPYRSDSDDEGEDTSQFIRDPTTSGKIYVRDAVTALYRFLSKLERTRPSPHDPDELLFEYEELQGAGSTKPTYICTVLLPQGAPISRVSGAPSNSCAEARRLACFQTCLQLFQRGLLDYRLFPRPSLPNSRSHRATYISTHLINEQNDADEDDVAMPDKMQQGQARASGMRCYSRKKPDFWENSLPVMRGRLYPTIVTPVVSLEDAAVDDISGPFRPMLLLTRLPLPPLSAFKIFFSGVPGQVHLARGASFEVDEDRLKELYRYTIRVIRFITNKPFVCALENMTYFLAPLSSDSWDPQVGLEETSSIDSKKTGPWDFPEVVDHIPWASVQRAANNAAVTLNTQDLDSLIKDTDDAMIQDRWVEFTRRYVCVKMRPDLTPLSKPTDSPRERSYENLLEYCKARRKGFDGLQNEKQPLIEVARAPLVINHLNPNSAPTATPKRFSAKYLIPELCVKCTIPASVFRTATLLPAILHRIDDLLLVKEVNAKFFDHSVDEMQLHAAITSPSAAADFDYERLELLGDAYLKYLSSVYLFVTFPTQSEGMLHISRQKIISNWSLLRNSVRCGLPEYIQSKALAIKIWSPPNFRIYIPPKPHREDQAPQEEEDQEMIEADEKVDDIAKVEEEPEKQVNSRCPTPSGSKHVDHDPDKEQPAQSQDNENADHPETPKNKGKAHKTKKKTMSKKKKQEQETDIQWLGDKCVADVAEAVIGAAYVTKGREIALKVTKALNIPVPHIDRWSDFGRKALAPSPEVTAKLKDGSIESVEKIIGHKFQHPHLLAQALTHASLHGNDMTSYERLEFLGDAIVDFLVIRHIFDRDGMLSPGALTLMKGAMVSNATLAAVCVWAGLHEHLLFESYVLASDIQAYADKLKNRQEAEYARAQQEGRMPGQYWADVEPPKALSDVVESIVGAVYVSDNFSPVGSEAFFDRVLKPFYDQHITLRTLSHHPTKVLFELFQSEGCQQFEITKEAIARDANGHTAECSILVHDVILSSATDTSANSAARRASFMALDAIEGDPGFLPRTCSCRANTNKKRAKKATKAAFMDVDDADEKMVESVLS</sequence>
<evidence type="ECO:0000259" key="13">
    <source>
        <dbReference type="PROSITE" id="PS51327"/>
    </source>
</evidence>
<dbReference type="PANTHER" id="PTHR14950">
    <property type="entry name" value="DICER-RELATED"/>
    <property type="match status" value="1"/>
</dbReference>
<evidence type="ECO:0000256" key="5">
    <source>
        <dbReference type="ARBA" id="ARBA00022806"/>
    </source>
</evidence>
<dbReference type="GO" id="GO:0004386">
    <property type="term" value="F:helicase activity"/>
    <property type="evidence" value="ECO:0007669"/>
    <property type="project" value="UniProtKB-KW"/>
</dbReference>
<dbReference type="GO" id="GO:0006396">
    <property type="term" value="P:RNA processing"/>
    <property type="evidence" value="ECO:0007669"/>
    <property type="project" value="InterPro"/>
</dbReference>
<dbReference type="InterPro" id="IPR003100">
    <property type="entry name" value="PAZ_dom"/>
</dbReference>
<evidence type="ECO:0000256" key="2">
    <source>
        <dbReference type="ARBA" id="ARBA00022737"/>
    </source>
</evidence>
<dbReference type="InterPro" id="IPR027417">
    <property type="entry name" value="P-loop_NTPase"/>
</dbReference>
<evidence type="ECO:0000256" key="8">
    <source>
        <dbReference type="PROSITE-ProRule" id="PRU00657"/>
    </source>
</evidence>
<dbReference type="GO" id="GO:0003723">
    <property type="term" value="F:RNA binding"/>
    <property type="evidence" value="ECO:0007669"/>
    <property type="project" value="UniProtKB-UniRule"/>
</dbReference>
<feature type="compositionally biased region" description="Basic residues" evidence="9">
    <location>
        <begin position="1259"/>
        <end position="1276"/>
    </location>
</feature>
<dbReference type="InterPro" id="IPR036389">
    <property type="entry name" value="RNase_III_sf"/>
</dbReference>
<feature type="domain" description="RNase III" evidence="10">
    <location>
        <begin position="1351"/>
        <end position="1507"/>
    </location>
</feature>
<dbReference type="InterPro" id="IPR005034">
    <property type="entry name" value="Dicer_dimerisation"/>
</dbReference>
<feature type="compositionally biased region" description="Basic and acidic residues" evidence="9">
    <location>
        <begin position="1231"/>
        <end position="1241"/>
    </location>
</feature>
<comment type="similarity">
    <text evidence="7">Belongs to the helicase family. Dicer subfamily.</text>
</comment>
<dbReference type="OrthoDB" id="416741at2759"/>
<feature type="compositionally biased region" description="Basic and acidic residues" evidence="9">
    <location>
        <begin position="1"/>
        <end position="14"/>
    </location>
</feature>
<evidence type="ECO:0000256" key="3">
    <source>
        <dbReference type="ARBA" id="ARBA00022741"/>
    </source>
</evidence>
<dbReference type="InterPro" id="IPR001650">
    <property type="entry name" value="Helicase_C-like"/>
</dbReference>
<keyword evidence="15" id="KW-1185">Reference proteome</keyword>
<dbReference type="STRING" id="27342.A0A0H2REB9"/>
<feature type="domain" description="RNase III" evidence="10">
    <location>
        <begin position="1071"/>
        <end position="1307"/>
    </location>
</feature>
<dbReference type="PANTHER" id="PTHR14950:SF37">
    <property type="entry name" value="ENDORIBONUCLEASE DICER"/>
    <property type="match status" value="1"/>
</dbReference>
<proteinExistence type="inferred from homology"/>
<organism evidence="14 15">
    <name type="scientific">Schizopora paradoxa</name>
    <dbReference type="NCBI Taxonomy" id="27342"/>
    <lineage>
        <taxon>Eukaryota</taxon>
        <taxon>Fungi</taxon>
        <taxon>Dikarya</taxon>
        <taxon>Basidiomycota</taxon>
        <taxon>Agaricomycotina</taxon>
        <taxon>Agaricomycetes</taxon>
        <taxon>Hymenochaetales</taxon>
        <taxon>Schizoporaceae</taxon>
        <taxon>Schizopora</taxon>
    </lineage>
</organism>
<evidence type="ECO:0000256" key="6">
    <source>
        <dbReference type="ARBA" id="ARBA00022840"/>
    </source>
</evidence>
<feature type="compositionally biased region" description="Basic and acidic residues" evidence="9">
    <location>
        <begin position="41"/>
        <end position="60"/>
    </location>
</feature>
<feature type="region of interest" description="Disordered" evidence="9">
    <location>
        <begin position="1212"/>
        <end position="1282"/>
    </location>
</feature>
<feature type="region of interest" description="Disordered" evidence="9">
    <location>
        <begin position="1"/>
        <end position="64"/>
    </location>
</feature>
<dbReference type="GO" id="GO:0004525">
    <property type="term" value="F:ribonuclease III activity"/>
    <property type="evidence" value="ECO:0007669"/>
    <property type="project" value="InterPro"/>
</dbReference>
<gene>
    <name evidence="14" type="ORF">SCHPADRAFT_907107</name>
</gene>
<dbReference type="Gene3D" id="3.30.160.380">
    <property type="entry name" value="Dicer dimerisation domain"/>
    <property type="match status" value="1"/>
</dbReference>
<feature type="domain" description="Helicase C-terminal" evidence="12">
    <location>
        <begin position="422"/>
        <end position="574"/>
    </location>
</feature>
<evidence type="ECO:0000256" key="9">
    <source>
        <dbReference type="SAM" id="MobiDB-lite"/>
    </source>
</evidence>
<dbReference type="Proteomes" id="UP000053477">
    <property type="component" value="Unassembled WGS sequence"/>
</dbReference>
<dbReference type="EMBL" id="KQ086034">
    <property type="protein sequence ID" value="KLO10139.1"/>
    <property type="molecule type" value="Genomic_DNA"/>
</dbReference>
<dbReference type="SUPFAM" id="SSF69065">
    <property type="entry name" value="RNase III domain-like"/>
    <property type="match status" value="2"/>
</dbReference>
<protein>
    <submittedName>
        <fullName evidence="14">Uncharacterized protein</fullName>
    </submittedName>
</protein>
<dbReference type="Gene3D" id="2.170.260.10">
    <property type="entry name" value="paz domain"/>
    <property type="match status" value="1"/>
</dbReference>
<dbReference type="PROSITE" id="PS50821">
    <property type="entry name" value="PAZ"/>
    <property type="match status" value="1"/>
</dbReference>
<dbReference type="PROSITE" id="PS51327">
    <property type="entry name" value="DICER_DSRBF"/>
    <property type="match status" value="1"/>
</dbReference>
<evidence type="ECO:0000259" key="10">
    <source>
        <dbReference type="PROSITE" id="PS50142"/>
    </source>
</evidence>
<evidence type="ECO:0000313" key="14">
    <source>
        <dbReference type="EMBL" id="KLO10139.1"/>
    </source>
</evidence>
<feature type="domain" description="PAZ" evidence="11">
    <location>
        <begin position="910"/>
        <end position="1047"/>
    </location>
</feature>
<evidence type="ECO:0000256" key="4">
    <source>
        <dbReference type="ARBA" id="ARBA00022801"/>
    </source>
</evidence>